<evidence type="ECO:0000259" key="17">
    <source>
        <dbReference type="PROSITE" id="PS51462"/>
    </source>
</evidence>
<dbReference type="InterPro" id="IPR000086">
    <property type="entry name" value="NUDIX_hydrolase_dom"/>
</dbReference>
<evidence type="ECO:0000256" key="5">
    <source>
        <dbReference type="ARBA" id="ARBA00022723"/>
    </source>
</evidence>
<keyword evidence="5" id="KW-0479">Metal-binding</keyword>
<dbReference type="Pfam" id="PF00293">
    <property type="entry name" value="NUDIX"/>
    <property type="match status" value="1"/>
</dbReference>
<dbReference type="EMBL" id="JBHSCZ010000002">
    <property type="protein sequence ID" value="MFC4263100.1"/>
    <property type="molecule type" value="Genomic_DNA"/>
</dbReference>
<organism evidence="18 19">
    <name type="scientific">Ferruginibacter yonginensis</name>
    <dbReference type="NCBI Taxonomy" id="1310416"/>
    <lineage>
        <taxon>Bacteria</taxon>
        <taxon>Pseudomonadati</taxon>
        <taxon>Bacteroidota</taxon>
        <taxon>Chitinophagia</taxon>
        <taxon>Chitinophagales</taxon>
        <taxon>Chitinophagaceae</taxon>
        <taxon>Ferruginibacter</taxon>
    </lineage>
</organism>
<comment type="caution">
    <text evidence="18">The sequence shown here is derived from an EMBL/GenBank/DDBJ whole genome shotgun (WGS) entry which is preliminary data.</text>
</comment>
<dbReference type="InterPro" id="IPR047127">
    <property type="entry name" value="MutT-like"/>
</dbReference>
<evidence type="ECO:0000256" key="1">
    <source>
        <dbReference type="ARBA" id="ARBA00001946"/>
    </source>
</evidence>
<dbReference type="Gene3D" id="3.90.79.10">
    <property type="entry name" value="Nucleoside Triphosphate Pyrophosphohydrolase"/>
    <property type="match status" value="1"/>
</dbReference>
<protein>
    <recommendedName>
        <fullName evidence="13">8-oxo-dGTP diphosphatase</fullName>
        <ecNumber evidence="12">3.6.1.55</ecNumber>
    </recommendedName>
    <alternativeName>
        <fullName evidence="16">7,8-dihydro-8-oxoguanine-triphosphatase</fullName>
    </alternativeName>
    <alternativeName>
        <fullName evidence="15">Mutator protein MutT</fullName>
    </alternativeName>
    <alternativeName>
        <fullName evidence="14">dGTP pyrophosphohydrolase</fullName>
    </alternativeName>
</protein>
<keyword evidence="6" id="KW-0227">DNA damage</keyword>
<dbReference type="Proteomes" id="UP001595907">
    <property type="component" value="Unassembled WGS sequence"/>
</dbReference>
<comment type="similarity">
    <text evidence="2">Belongs to the Nudix hydrolase family.</text>
</comment>
<evidence type="ECO:0000256" key="13">
    <source>
        <dbReference type="ARBA" id="ARBA00040794"/>
    </source>
</evidence>
<evidence type="ECO:0000256" key="15">
    <source>
        <dbReference type="ARBA" id="ARBA00041979"/>
    </source>
</evidence>
<keyword evidence="19" id="KW-1185">Reference proteome</keyword>
<comment type="catalytic activity">
    <reaction evidence="10">
        <text>8-oxo-dGTP + H2O = 8-oxo-dGMP + diphosphate + H(+)</text>
        <dbReference type="Rhea" id="RHEA:31575"/>
        <dbReference type="ChEBI" id="CHEBI:15377"/>
        <dbReference type="ChEBI" id="CHEBI:15378"/>
        <dbReference type="ChEBI" id="CHEBI:33019"/>
        <dbReference type="ChEBI" id="CHEBI:63224"/>
        <dbReference type="ChEBI" id="CHEBI:77896"/>
        <dbReference type="EC" id="3.6.1.55"/>
    </reaction>
</comment>
<evidence type="ECO:0000256" key="7">
    <source>
        <dbReference type="ARBA" id="ARBA00022801"/>
    </source>
</evidence>
<evidence type="ECO:0000256" key="2">
    <source>
        <dbReference type="ARBA" id="ARBA00005582"/>
    </source>
</evidence>
<evidence type="ECO:0000313" key="19">
    <source>
        <dbReference type="Proteomes" id="UP001595907"/>
    </source>
</evidence>
<accession>A0ABV8QS65</accession>
<dbReference type="RefSeq" id="WP_379709211.1">
    <property type="nucleotide sequence ID" value="NZ_JBHSCZ010000002.1"/>
</dbReference>
<evidence type="ECO:0000256" key="8">
    <source>
        <dbReference type="ARBA" id="ARBA00022842"/>
    </source>
</evidence>
<comment type="catalytic activity">
    <reaction evidence="11">
        <text>8-oxo-GTP + H2O = 8-oxo-GMP + diphosphate + H(+)</text>
        <dbReference type="Rhea" id="RHEA:67616"/>
        <dbReference type="ChEBI" id="CHEBI:15377"/>
        <dbReference type="ChEBI" id="CHEBI:15378"/>
        <dbReference type="ChEBI" id="CHEBI:33019"/>
        <dbReference type="ChEBI" id="CHEBI:143553"/>
        <dbReference type="ChEBI" id="CHEBI:145694"/>
    </reaction>
</comment>
<feature type="domain" description="Nudix hydrolase" evidence="17">
    <location>
        <begin position="1"/>
        <end position="126"/>
    </location>
</feature>
<keyword evidence="9" id="KW-0234">DNA repair</keyword>
<evidence type="ECO:0000256" key="6">
    <source>
        <dbReference type="ARBA" id="ARBA00022763"/>
    </source>
</evidence>
<keyword evidence="8" id="KW-0460">Magnesium</keyword>
<dbReference type="PANTHER" id="PTHR47707">
    <property type="entry name" value="8-OXO-DGTP DIPHOSPHATASE"/>
    <property type="match status" value="1"/>
</dbReference>
<dbReference type="PANTHER" id="PTHR47707:SF1">
    <property type="entry name" value="NUDIX HYDROLASE FAMILY PROTEIN"/>
    <property type="match status" value="1"/>
</dbReference>
<sequence>MKTINVTCAIIDFNGKVLVVQRSETMQLPLKWEFPGGKLEPFETEEQCILREIKEELSIDILLLDRLSVTTFNYPNVAVRLIPFTAKYLSGEITLQEHKQYLFLDKEALQSLDWAAADLPVLYEFLQL</sequence>
<evidence type="ECO:0000256" key="9">
    <source>
        <dbReference type="ARBA" id="ARBA00023204"/>
    </source>
</evidence>
<evidence type="ECO:0000256" key="4">
    <source>
        <dbReference type="ARBA" id="ARBA00022705"/>
    </source>
</evidence>
<keyword evidence="3" id="KW-0515">Mutator protein</keyword>
<dbReference type="PRINTS" id="PR00502">
    <property type="entry name" value="NUDIXFAMILY"/>
</dbReference>
<evidence type="ECO:0000256" key="16">
    <source>
        <dbReference type="ARBA" id="ARBA00042798"/>
    </source>
</evidence>
<evidence type="ECO:0000256" key="3">
    <source>
        <dbReference type="ARBA" id="ARBA00022457"/>
    </source>
</evidence>
<evidence type="ECO:0000256" key="11">
    <source>
        <dbReference type="ARBA" id="ARBA00036904"/>
    </source>
</evidence>
<keyword evidence="7 18" id="KW-0378">Hydrolase</keyword>
<dbReference type="GO" id="GO:0016787">
    <property type="term" value="F:hydrolase activity"/>
    <property type="evidence" value="ECO:0007669"/>
    <property type="project" value="UniProtKB-KW"/>
</dbReference>
<dbReference type="SUPFAM" id="SSF55811">
    <property type="entry name" value="Nudix"/>
    <property type="match status" value="1"/>
</dbReference>
<dbReference type="InterPro" id="IPR020476">
    <property type="entry name" value="Nudix_hydrolase"/>
</dbReference>
<reference evidence="19" key="1">
    <citation type="journal article" date="2019" name="Int. J. Syst. Evol. Microbiol.">
        <title>The Global Catalogue of Microorganisms (GCM) 10K type strain sequencing project: providing services to taxonomists for standard genome sequencing and annotation.</title>
        <authorList>
            <consortium name="The Broad Institute Genomics Platform"/>
            <consortium name="The Broad Institute Genome Sequencing Center for Infectious Disease"/>
            <person name="Wu L."/>
            <person name="Ma J."/>
        </authorList>
    </citation>
    <scope>NUCLEOTIDE SEQUENCE [LARGE SCALE GENOMIC DNA]</scope>
    <source>
        <strain evidence="19">CECT 8289</strain>
    </source>
</reference>
<dbReference type="InterPro" id="IPR015797">
    <property type="entry name" value="NUDIX_hydrolase-like_dom_sf"/>
</dbReference>
<gene>
    <name evidence="18" type="ORF">ACFOWM_09435</name>
</gene>
<evidence type="ECO:0000313" key="18">
    <source>
        <dbReference type="EMBL" id="MFC4263100.1"/>
    </source>
</evidence>
<comment type="cofactor">
    <cofactor evidence="1">
        <name>Mg(2+)</name>
        <dbReference type="ChEBI" id="CHEBI:18420"/>
    </cofactor>
</comment>
<dbReference type="CDD" id="cd03425">
    <property type="entry name" value="NUDIX_MutT_NudA_like"/>
    <property type="match status" value="1"/>
</dbReference>
<evidence type="ECO:0000256" key="12">
    <source>
        <dbReference type="ARBA" id="ARBA00038905"/>
    </source>
</evidence>
<evidence type="ECO:0000256" key="10">
    <source>
        <dbReference type="ARBA" id="ARBA00035861"/>
    </source>
</evidence>
<evidence type="ECO:0000256" key="14">
    <source>
        <dbReference type="ARBA" id="ARBA00041592"/>
    </source>
</evidence>
<dbReference type="EC" id="3.6.1.55" evidence="12"/>
<keyword evidence="4" id="KW-0235">DNA replication</keyword>
<proteinExistence type="inferred from homology"/>
<dbReference type="PROSITE" id="PS51462">
    <property type="entry name" value="NUDIX"/>
    <property type="match status" value="1"/>
</dbReference>
<name>A0ABV8QS65_9BACT</name>